<accession>A0A1H2VC80</accession>
<gene>
    <name evidence="1" type="ORF">SAMN05216215_1004259</name>
</gene>
<evidence type="ECO:0000313" key="2">
    <source>
        <dbReference type="Proteomes" id="UP000199529"/>
    </source>
</evidence>
<evidence type="ECO:0000313" key="1">
    <source>
        <dbReference type="EMBL" id="SDW65479.1"/>
    </source>
</evidence>
<dbReference type="EMBL" id="FNOK01000004">
    <property type="protein sequence ID" value="SDW65479.1"/>
    <property type="molecule type" value="Genomic_DNA"/>
</dbReference>
<name>A0A1H2VC80_9PSEU</name>
<proteinExistence type="predicted"/>
<protein>
    <submittedName>
        <fullName evidence="1">Uncharacterized protein</fullName>
    </submittedName>
</protein>
<dbReference type="AlphaFoldDB" id="A0A1H2VC80"/>
<dbReference type="OrthoDB" id="3692964at2"/>
<organism evidence="1 2">
    <name type="scientific">Saccharopolyspora shandongensis</name>
    <dbReference type="NCBI Taxonomy" id="418495"/>
    <lineage>
        <taxon>Bacteria</taxon>
        <taxon>Bacillati</taxon>
        <taxon>Actinomycetota</taxon>
        <taxon>Actinomycetes</taxon>
        <taxon>Pseudonocardiales</taxon>
        <taxon>Pseudonocardiaceae</taxon>
        <taxon>Saccharopolyspora</taxon>
    </lineage>
</organism>
<keyword evidence="2" id="KW-1185">Reference proteome</keyword>
<dbReference type="RefSeq" id="WP_093262267.1">
    <property type="nucleotide sequence ID" value="NZ_FNOK01000004.1"/>
</dbReference>
<dbReference type="STRING" id="418495.SAMN05216215_1004259"/>
<reference evidence="2" key="1">
    <citation type="submission" date="2016-10" db="EMBL/GenBank/DDBJ databases">
        <authorList>
            <person name="Varghese N."/>
            <person name="Submissions S."/>
        </authorList>
    </citation>
    <scope>NUCLEOTIDE SEQUENCE [LARGE SCALE GENOMIC DNA]</scope>
    <source>
        <strain evidence="2">CGMCC 4.3530</strain>
    </source>
</reference>
<dbReference type="Proteomes" id="UP000199529">
    <property type="component" value="Unassembled WGS sequence"/>
</dbReference>
<sequence>MTYHRTIDPITGNRIKSEVRMFMPEDLSRIRSNELIDEAHRHRLAREISAGRWWRWLADYAGRRAQQASRCP</sequence>